<comment type="caution">
    <text evidence="2">The sequence shown here is derived from an EMBL/GenBank/DDBJ whole genome shotgun (WGS) entry which is preliminary data.</text>
</comment>
<accession>A0A9W8ZL40</accession>
<evidence type="ECO:0000313" key="2">
    <source>
        <dbReference type="EMBL" id="KAJ4408701.1"/>
    </source>
</evidence>
<dbReference type="OrthoDB" id="2906425at2759"/>
<sequence>MKKTNEPPEPLSEERLDDELAAEDSDDGLHDYEATQLGKSFLEEMQRVDPAWLQIHDEAATKRELMLAIEVTVNGANLPHVNEWLDSIFEDAATI</sequence>
<keyword evidence="3" id="KW-1185">Reference proteome</keyword>
<proteinExistence type="predicted"/>
<feature type="compositionally biased region" description="Acidic residues" evidence="1">
    <location>
        <begin position="15"/>
        <end position="26"/>
    </location>
</feature>
<gene>
    <name evidence="2" type="ORF">N0V91_002956</name>
</gene>
<name>A0A9W8ZL40_9PLEO</name>
<reference evidence="2" key="1">
    <citation type="submission" date="2022-10" db="EMBL/GenBank/DDBJ databases">
        <title>Tapping the CABI collections for fungal endophytes: first genome assemblies for Collariella, Neodidymelliopsis, Ascochyta clinopodiicola, Didymella pomorum, Didymosphaeria variabile, Neocosmospora piperis and Neocucurbitaria cava.</title>
        <authorList>
            <person name="Hill R."/>
        </authorList>
    </citation>
    <scope>NUCLEOTIDE SEQUENCE</scope>
    <source>
        <strain evidence="2">IMI 355091</strain>
    </source>
</reference>
<organism evidence="2 3">
    <name type="scientific">Didymella pomorum</name>
    <dbReference type="NCBI Taxonomy" id="749634"/>
    <lineage>
        <taxon>Eukaryota</taxon>
        <taxon>Fungi</taxon>
        <taxon>Dikarya</taxon>
        <taxon>Ascomycota</taxon>
        <taxon>Pezizomycotina</taxon>
        <taxon>Dothideomycetes</taxon>
        <taxon>Pleosporomycetidae</taxon>
        <taxon>Pleosporales</taxon>
        <taxon>Pleosporineae</taxon>
        <taxon>Didymellaceae</taxon>
        <taxon>Didymella</taxon>
    </lineage>
</organism>
<dbReference type="EMBL" id="JAPEVA010000014">
    <property type="protein sequence ID" value="KAJ4408701.1"/>
    <property type="molecule type" value="Genomic_DNA"/>
</dbReference>
<feature type="region of interest" description="Disordered" evidence="1">
    <location>
        <begin position="1"/>
        <end position="30"/>
    </location>
</feature>
<dbReference type="Proteomes" id="UP001140510">
    <property type="component" value="Unassembled WGS sequence"/>
</dbReference>
<dbReference type="AlphaFoldDB" id="A0A9W8ZL40"/>
<evidence type="ECO:0000256" key="1">
    <source>
        <dbReference type="SAM" id="MobiDB-lite"/>
    </source>
</evidence>
<evidence type="ECO:0000313" key="3">
    <source>
        <dbReference type="Proteomes" id="UP001140510"/>
    </source>
</evidence>
<protein>
    <submittedName>
        <fullName evidence="2">Uncharacterized protein</fullName>
    </submittedName>
</protein>